<evidence type="ECO:0000259" key="1">
    <source>
        <dbReference type="Pfam" id="PF00535"/>
    </source>
</evidence>
<gene>
    <name evidence="2" type="ORF">A3843_06755</name>
</gene>
<dbReference type="SUPFAM" id="SSF53448">
    <property type="entry name" value="Nucleotide-diphospho-sugar transferases"/>
    <property type="match status" value="1"/>
</dbReference>
<sequence length="279" mass="32451">MPPLKGHNIVAENLTVVVKTFERPDMVTRCINSLREYYPTTRAIVADDSFEPTEFLSDPYTNTLKLPPDTGISEGRNKAIELVETPYYLLIDDDHCFERDANLSGLVELISATTFDIIAMRMLDYRPIKNYCRGELHYAGTFEKEDGVLYHYIDQNRGYLEGYPLYDIVLNCYIARTSTAGTLKFDETIKIGKEHGDYFLRAKDAGLKVTISKQSFIHHRPVYSQHYTGFRKRSQSFEAYYLRKHGIIEEITVGKPYNFFNKLKYYPQRLKYITKILAR</sequence>
<dbReference type="CDD" id="cd00761">
    <property type="entry name" value="Glyco_tranf_GTA_type"/>
    <property type="match status" value="1"/>
</dbReference>
<dbReference type="PANTHER" id="PTHR15046">
    <property type="entry name" value="GLYCO_TRANS_2-LIKE DOMAIN-CONTAINING PROTEIN"/>
    <property type="match status" value="1"/>
</dbReference>
<dbReference type="InterPro" id="IPR001173">
    <property type="entry name" value="Glyco_trans_2-like"/>
</dbReference>
<dbReference type="InterPro" id="IPR029044">
    <property type="entry name" value="Nucleotide-diphossugar_trans"/>
</dbReference>
<evidence type="ECO:0000313" key="3">
    <source>
        <dbReference type="Proteomes" id="UP000185783"/>
    </source>
</evidence>
<dbReference type="Gene3D" id="3.90.550.10">
    <property type="entry name" value="Spore Coat Polysaccharide Biosynthesis Protein SpsA, Chain A"/>
    <property type="match status" value="1"/>
</dbReference>
<dbReference type="RefSeq" id="WP_028481961.1">
    <property type="nucleotide sequence ID" value="NZ_LVVZ01000011.1"/>
</dbReference>
<name>A0A1U7JJA7_9HYPH</name>
<proteinExistence type="predicted"/>
<dbReference type="Pfam" id="PF00535">
    <property type="entry name" value="Glycos_transf_2"/>
    <property type="match status" value="1"/>
</dbReference>
<comment type="caution">
    <text evidence="2">The sequence shown here is derived from an EMBL/GenBank/DDBJ whole genome shotgun (WGS) entry which is preliminary data.</text>
</comment>
<accession>A0A1U7JJA7</accession>
<keyword evidence="3" id="KW-1185">Reference proteome</keyword>
<dbReference type="EMBL" id="LVVZ01000011">
    <property type="protein sequence ID" value="OKL44774.1"/>
    <property type="molecule type" value="Genomic_DNA"/>
</dbReference>
<dbReference type="AlphaFoldDB" id="A0A1U7JJA7"/>
<dbReference type="STRING" id="197461.A3843_06755"/>
<evidence type="ECO:0000313" key="2">
    <source>
        <dbReference type="EMBL" id="OKL44774.1"/>
    </source>
</evidence>
<reference evidence="2 3" key="1">
    <citation type="submission" date="2016-03" db="EMBL/GenBank/DDBJ databases">
        <title>Genome sequence of Nesiotobacter sp. nov., a moderately halophilic alphaproteobacterium isolated from the Yellow Sea, China.</title>
        <authorList>
            <person name="Zhang G."/>
            <person name="Zhang R."/>
        </authorList>
    </citation>
    <scope>NUCLEOTIDE SEQUENCE [LARGE SCALE GENOMIC DNA]</scope>
    <source>
        <strain evidence="2 3">WB1-6</strain>
    </source>
</reference>
<protein>
    <recommendedName>
        <fullName evidence="1">Glycosyltransferase 2-like domain-containing protein</fullName>
    </recommendedName>
</protein>
<dbReference type="Proteomes" id="UP000185783">
    <property type="component" value="Unassembled WGS sequence"/>
</dbReference>
<organism evidence="2 3">
    <name type="scientific">Pseudovibrio exalbescens</name>
    <dbReference type="NCBI Taxonomy" id="197461"/>
    <lineage>
        <taxon>Bacteria</taxon>
        <taxon>Pseudomonadati</taxon>
        <taxon>Pseudomonadota</taxon>
        <taxon>Alphaproteobacteria</taxon>
        <taxon>Hyphomicrobiales</taxon>
        <taxon>Stappiaceae</taxon>
        <taxon>Pseudovibrio</taxon>
    </lineage>
</organism>
<dbReference type="PANTHER" id="PTHR15046:SF3">
    <property type="entry name" value="BETA-1,4 N-ACETYLGALACTOSAMINYLTRANSFERASE 2-LIKE"/>
    <property type="match status" value="1"/>
</dbReference>
<feature type="domain" description="Glycosyltransferase 2-like" evidence="1">
    <location>
        <begin position="15"/>
        <end position="133"/>
    </location>
</feature>